<name>A0A6S6SLX5_9GAMM</name>
<dbReference type="PANTHER" id="PTHR42770">
    <property type="entry name" value="AMINO ACID TRANSPORTER-RELATED"/>
    <property type="match status" value="1"/>
</dbReference>
<sequence>MESSQKKVGLKRSVGLWLLVFYGLGNILGAGIYVLIGKVSGEAGYFAPIAFMLAALVAAFTAFTYAELSSRYPVSAGEAVYLQEGFGWAWLSTMVGLLIAFAGMLSAATIVRGFSGYIQVFSDLPTSIVVIGVLFLLGLIAIWGISESVKVAAFLTGLEIFGLLLIIAVGSKQLSTLPEVISTLPSLSEGYVWSGIFMGAFLAFYAFIGFEDMVNVAEEVKEPEKNMPRAILIALIVSTLLYALVSLVAVVNLSPAELKASAAPLADIYTSATGNKPVLITFISIFAVINGALIQIIMAARVFYGMSRQGWIPAFFSRVSKRSQTPVIATVFVVLVISLLAVWFPLQKLAEATSSLILIIFFMVNIALLKIRKQQAPPEGVRTYPVWVPIIGAIGSLLLLMVKVL</sequence>
<feature type="transmembrane region" description="Helical" evidence="6">
    <location>
        <begin position="14"/>
        <end position="37"/>
    </location>
</feature>
<evidence type="ECO:0000256" key="5">
    <source>
        <dbReference type="ARBA" id="ARBA00023136"/>
    </source>
</evidence>
<feature type="transmembrane region" description="Helical" evidence="6">
    <location>
        <begin position="43"/>
        <end position="66"/>
    </location>
</feature>
<organism evidence="7">
    <name type="scientific">uncultured Thiotrichaceae bacterium</name>
    <dbReference type="NCBI Taxonomy" id="298394"/>
    <lineage>
        <taxon>Bacteria</taxon>
        <taxon>Pseudomonadati</taxon>
        <taxon>Pseudomonadota</taxon>
        <taxon>Gammaproteobacteria</taxon>
        <taxon>Thiotrichales</taxon>
        <taxon>Thiotrichaceae</taxon>
        <taxon>environmental samples</taxon>
    </lineage>
</organism>
<protein>
    <submittedName>
        <fullName evidence="7">Amino acid permease</fullName>
    </submittedName>
</protein>
<proteinExistence type="predicted"/>
<evidence type="ECO:0000256" key="2">
    <source>
        <dbReference type="ARBA" id="ARBA00022475"/>
    </source>
</evidence>
<feature type="transmembrane region" description="Helical" evidence="6">
    <location>
        <begin position="124"/>
        <end position="145"/>
    </location>
</feature>
<evidence type="ECO:0000256" key="3">
    <source>
        <dbReference type="ARBA" id="ARBA00022692"/>
    </source>
</evidence>
<feature type="transmembrane region" description="Helical" evidence="6">
    <location>
        <begin position="230"/>
        <end position="251"/>
    </location>
</feature>
<feature type="transmembrane region" description="Helical" evidence="6">
    <location>
        <begin position="279"/>
        <end position="304"/>
    </location>
</feature>
<feature type="transmembrane region" description="Helical" evidence="6">
    <location>
        <begin position="383"/>
        <end position="402"/>
    </location>
</feature>
<feature type="transmembrane region" description="Helical" evidence="6">
    <location>
        <begin position="87"/>
        <end position="112"/>
    </location>
</feature>
<dbReference type="GO" id="GO:0005886">
    <property type="term" value="C:plasma membrane"/>
    <property type="evidence" value="ECO:0007669"/>
    <property type="project" value="UniProtKB-SubCell"/>
</dbReference>
<dbReference type="InterPro" id="IPR050367">
    <property type="entry name" value="APC_superfamily"/>
</dbReference>
<evidence type="ECO:0000256" key="6">
    <source>
        <dbReference type="SAM" id="Phobius"/>
    </source>
</evidence>
<evidence type="ECO:0000256" key="4">
    <source>
        <dbReference type="ARBA" id="ARBA00022989"/>
    </source>
</evidence>
<comment type="subcellular location">
    <subcellularLocation>
        <location evidence="1">Cell membrane</location>
        <topology evidence="1">Multi-pass membrane protein</topology>
    </subcellularLocation>
</comment>
<feature type="transmembrane region" description="Helical" evidence="6">
    <location>
        <begin position="152"/>
        <end position="171"/>
    </location>
</feature>
<dbReference type="GO" id="GO:0022857">
    <property type="term" value="F:transmembrane transporter activity"/>
    <property type="evidence" value="ECO:0007669"/>
    <property type="project" value="InterPro"/>
</dbReference>
<feature type="transmembrane region" description="Helical" evidence="6">
    <location>
        <begin position="191"/>
        <end position="210"/>
    </location>
</feature>
<reference evidence="7" key="1">
    <citation type="submission" date="2020-01" db="EMBL/GenBank/DDBJ databases">
        <authorList>
            <person name="Meier V. D."/>
            <person name="Meier V D."/>
        </authorList>
    </citation>
    <scope>NUCLEOTIDE SEQUENCE</scope>
    <source>
        <strain evidence="7">HLG_WM_MAG_07</strain>
    </source>
</reference>
<keyword evidence="4 6" id="KW-1133">Transmembrane helix</keyword>
<dbReference type="AlphaFoldDB" id="A0A6S6SLX5"/>
<dbReference type="EMBL" id="CACVAY010000021">
    <property type="protein sequence ID" value="CAA6804342.1"/>
    <property type="molecule type" value="Genomic_DNA"/>
</dbReference>
<dbReference type="InterPro" id="IPR002293">
    <property type="entry name" value="AA/rel_permease1"/>
</dbReference>
<dbReference type="PIRSF" id="PIRSF006060">
    <property type="entry name" value="AA_transporter"/>
    <property type="match status" value="1"/>
</dbReference>
<evidence type="ECO:0000256" key="1">
    <source>
        <dbReference type="ARBA" id="ARBA00004651"/>
    </source>
</evidence>
<accession>A0A6S6SLX5</accession>
<dbReference type="Pfam" id="PF13520">
    <property type="entry name" value="AA_permease_2"/>
    <property type="match status" value="1"/>
</dbReference>
<evidence type="ECO:0000313" key="7">
    <source>
        <dbReference type="EMBL" id="CAA6804342.1"/>
    </source>
</evidence>
<feature type="transmembrane region" description="Helical" evidence="6">
    <location>
        <begin position="352"/>
        <end position="371"/>
    </location>
</feature>
<keyword evidence="5 6" id="KW-0472">Membrane</keyword>
<dbReference type="PANTHER" id="PTHR42770:SF11">
    <property type="entry name" value="INNER MEMBRANE TRANSPORT PROTEIN YBAT"/>
    <property type="match status" value="1"/>
</dbReference>
<keyword evidence="3 6" id="KW-0812">Transmembrane</keyword>
<dbReference type="Gene3D" id="1.20.1740.10">
    <property type="entry name" value="Amino acid/polyamine transporter I"/>
    <property type="match status" value="1"/>
</dbReference>
<keyword evidence="2" id="KW-1003">Cell membrane</keyword>
<gene>
    <name evidence="7" type="ORF">HELGO_WM11599</name>
</gene>
<feature type="transmembrane region" description="Helical" evidence="6">
    <location>
        <begin position="325"/>
        <end position="346"/>
    </location>
</feature>